<evidence type="ECO:0000256" key="4">
    <source>
        <dbReference type="ARBA" id="ARBA00022801"/>
    </source>
</evidence>
<dbReference type="GO" id="GO:0046677">
    <property type="term" value="P:response to antibiotic"/>
    <property type="evidence" value="ECO:0007669"/>
    <property type="project" value="UniProtKB-UniRule"/>
</dbReference>
<evidence type="ECO:0000256" key="6">
    <source>
        <dbReference type="RuleBase" id="RU361140"/>
    </source>
</evidence>
<evidence type="ECO:0000259" key="8">
    <source>
        <dbReference type="Pfam" id="PF13354"/>
    </source>
</evidence>
<dbReference type="GO" id="GO:0008800">
    <property type="term" value="F:beta-lactamase activity"/>
    <property type="evidence" value="ECO:0007669"/>
    <property type="project" value="UniProtKB-UniRule"/>
</dbReference>
<dbReference type="EC" id="3.5.2.6" evidence="3 6"/>
<reference evidence="9 10" key="1">
    <citation type="submission" date="2013-09" db="EMBL/GenBank/DDBJ databases">
        <title>Genome sequencing of Arenimonas composti.</title>
        <authorList>
            <person name="Chen F."/>
            <person name="Wang G."/>
        </authorList>
    </citation>
    <scope>NUCLEOTIDE SEQUENCE [LARGE SCALE GENOMIC DNA]</scope>
    <source>
        <strain evidence="9 10">TR7-09</strain>
    </source>
</reference>
<dbReference type="InterPro" id="IPR023650">
    <property type="entry name" value="Beta-lactam_class-A_AS"/>
</dbReference>
<evidence type="ECO:0000313" key="10">
    <source>
        <dbReference type="Proteomes" id="UP000029391"/>
    </source>
</evidence>
<keyword evidence="7" id="KW-0732">Signal</keyword>
<accession>A0A091BCP3</accession>
<dbReference type="AlphaFoldDB" id="A0A091BCP3"/>
<comment type="caution">
    <text evidence="9">The sequence shown here is derived from an EMBL/GenBank/DDBJ whole genome shotgun (WGS) entry which is preliminary data.</text>
</comment>
<proteinExistence type="inferred from homology"/>
<dbReference type="Proteomes" id="UP000029391">
    <property type="component" value="Unassembled WGS sequence"/>
</dbReference>
<dbReference type="OrthoDB" id="9784149at2"/>
<evidence type="ECO:0000256" key="3">
    <source>
        <dbReference type="ARBA" id="ARBA00012865"/>
    </source>
</evidence>
<dbReference type="Pfam" id="PF13354">
    <property type="entry name" value="Beta-lactamase2"/>
    <property type="match status" value="1"/>
</dbReference>
<keyword evidence="10" id="KW-1185">Reference proteome</keyword>
<evidence type="ECO:0000256" key="7">
    <source>
        <dbReference type="SAM" id="SignalP"/>
    </source>
</evidence>
<dbReference type="InterPro" id="IPR012338">
    <property type="entry name" value="Beta-lactam/transpept-like"/>
</dbReference>
<dbReference type="PANTHER" id="PTHR35333">
    <property type="entry name" value="BETA-LACTAMASE"/>
    <property type="match status" value="1"/>
</dbReference>
<dbReference type="eggNOG" id="COG2367">
    <property type="taxonomic scope" value="Bacteria"/>
</dbReference>
<feature type="chain" id="PRO_5001871458" description="Beta-lactamase" evidence="7">
    <location>
        <begin position="23"/>
        <end position="296"/>
    </location>
</feature>
<dbReference type="PROSITE" id="PS00146">
    <property type="entry name" value="BETA_LACTAMASE_A"/>
    <property type="match status" value="1"/>
</dbReference>
<protein>
    <recommendedName>
        <fullName evidence="3 6">Beta-lactamase</fullName>
        <ecNumber evidence="3 6">3.5.2.6</ecNumber>
    </recommendedName>
</protein>
<dbReference type="EMBL" id="AWXU01000035">
    <property type="protein sequence ID" value="KFN49486.1"/>
    <property type="molecule type" value="Genomic_DNA"/>
</dbReference>
<comment type="similarity">
    <text evidence="2 6">Belongs to the class-A beta-lactamase family.</text>
</comment>
<keyword evidence="4 6" id="KW-0378">Hydrolase</keyword>
<feature type="signal peptide" evidence="7">
    <location>
        <begin position="1"/>
        <end position="22"/>
    </location>
</feature>
<gene>
    <name evidence="9" type="ORF">P873_10965</name>
</gene>
<name>A0A091BCP3_9GAMM</name>
<dbReference type="GO" id="GO:0030655">
    <property type="term" value="P:beta-lactam antibiotic catabolic process"/>
    <property type="evidence" value="ECO:0007669"/>
    <property type="project" value="InterPro"/>
</dbReference>
<sequence length="296" mass="31406">MILSRRRLLVSSLAAMPALAFARERLPWGDDPANRIADLEERHGGRLGVAVLDTATGEGFAWRAYERFPMCSTFKWLLAAQVLAAVDAGEASLDRRLHWRREDLISGSPVVGKADPAAGLTVGELCAAAITTSDNTAANRLLAEFGGPSGLTAWLRATGDESTRLDRNEPTLNLWRPGELRDTTTPMAMADSLRRILTGDVLSAASRAQLIGWLLANTTGDSRLRAGLSGWRVGDKTGTGNDGTSNDVAIAWPPRSPDAAPILIAAYYCEGGDDAAKRDAVLAEVGAIAGAWAKSA</sequence>
<evidence type="ECO:0000313" key="9">
    <source>
        <dbReference type="EMBL" id="KFN49486.1"/>
    </source>
</evidence>
<dbReference type="Gene3D" id="3.40.710.10">
    <property type="entry name" value="DD-peptidase/beta-lactamase superfamily"/>
    <property type="match status" value="1"/>
</dbReference>
<evidence type="ECO:0000256" key="2">
    <source>
        <dbReference type="ARBA" id="ARBA00009009"/>
    </source>
</evidence>
<feature type="domain" description="Beta-lactamase class A catalytic" evidence="8">
    <location>
        <begin position="48"/>
        <end position="256"/>
    </location>
</feature>
<dbReference type="SUPFAM" id="SSF56601">
    <property type="entry name" value="beta-lactamase/transpeptidase-like"/>
    <property type="match status" value="1"/>
</dbReference>
<dbReference type="PRINTS" id="PR00118">
    <property type="entry name" value="BLACTAMASEA"/>
</dbReference>
<keyword evidence="5 6" id="KW-0046">Antibiotic resistance</keyword>
<dbReference type="RefSeq" id="WP_026816361.1">
    <property type="nucleotide sequence ID" value="NZ_AUFF01000002.1"/>
</dbReference>
<comment type="catalytic activity">
    <reaction evidence="1 6">
        <text>a beta-lactam + H2O = a substituted beta-amino acid</text>
        <dbReference type="Rhea" id="RHEA:20401"/>
        <dbReference type="ChEBI" id="CHEBI:15377"/>
        <dbReference type="ChEBI" id="CHEBI:35627"/>
        <dbReference type="ChEBI" id="CHEBI:140347"/>
        <dbReference type="EC" id="3.5.2.6"/>
    </reaction>
</comment>
<dbReference type="InterPro" id="IPR045155">
    <property type="entry name" value="Beta-lactam_cat"/>
</dbReference>
<evidence type="ECO:0000256" key="1">
    <source>
        <dbReference type="ARBA" id="ARBA00001526"/>
    </source>
</evidence>
<dbReference type="NCBIfam" id="NF033103">
    <property type="entry name" value="bla_class_A"/>
    <property type="match status" value="1"/>
</dbReference>
<organism evidence="9 10">
    <name type="scientific">Arenimonas composti TR7-09 = DSM 18010</name>
    <dbReference type="NCBI Taxonomy" id="1121013"/>
    <lineage>
        <taxon>Bacteria</taxon>
        <taxon>Pseudomonadati</taxon>
        <taxon>Pseudomonadota</taxon>
        <taxon>Gammaproteobacteria</taxon>
        <taxon>Lysobacterales</taxon>
        <taxon>Lysobacteraceae</taxon>
        <taxon>Arenimonas</taxon>
    </lineage>
</organism>
<dbReference type="InterPro" id="IPR000871">
    <property type="entry name" value="Beta-lactam_class-A"/>
</dbReference>
<evidence type="ECO:0000256" key="5">
    <source>
        <dbReference type="ARBA" id="ARBA00023251"/>
    </source>
</evidence>
<dbReference type="PANTHER" id="PTHR35333:SF3">
    <property type="entry name" value="BETA-LACTAMASE-TYPE TRANSPEPTIDASE FOLD CONTAINING PROTEIN"/>
    <property type="match status" value="1"/>
</dbReference>